<proteinExistence type="inferred from homology"/>
<dbReference type="Gene3D" id="1.20.5.170">
    <property type="match status" value="1"/>
</dbReference>
<evidence type="ECO:0008006" key="10">
    <source>
        <dbReference type="Google" id="ProtNLM"/>
    </source>
</evidence>
<feature type="coiled-coil region" evidence="7">
    <location>
        <begin position="351"/>
        <end position="413"/>
    </location>
</feature>
<keyword evidence="9" id="KW-1185">Reference proteome</keyword>
<accession>A0AAW1WXX5</accession>
<keyword evidence="3" id="KW-0132">Cell division</keyword>
<dbReference type="GO" id="GO:0051301">
    <property type="term" value="P:cell division"/>
    <property type="evidence" value="ECO:0007669"/>
    <property type="project" value="UniProtKB-KW"/>
</dbReference>
<dbReference type="PANTHER" id="PTHR23168">
    <property type="entry name" value="MITOTIC SPINDLE ASSEMBLY CHECKPOINT PROTEIN MAD1 MITOTIC ARREST DEFICIENT-LIKE PROTEIN 1"/>
    <property type="match status" value="1"/>
</dbReference>
<dbReference type="Pfam" id="PF05557">
    <property type="entry name" value="MAD"/>
    <property type="match status" value="1"/>
</dbReference>
<dbReference type="GO" id="GO:0007094">
    <property type="term" value="P:mitotic spindle assembly checkpoint signaling"/>
    <property type="evidence" value="ECO:0007669"/>
    <property type="project" value="InterPro"/>
</dbReference>
<keyword evidence="6" id="KW-0131">Cell cycle</keyword>
<evidence type="ECO:0000313" key="8">
    <source>
        <dbReference type="EMBL" id="KAK9928848.1"/>
    </source>
</evidence>
<evidence type="ECO:0000256" key="5">
    <source>
        <dbReference type="ARBA" id="ARBA00023242"/>
    </source>
</evidence>
<evidence type="ECO:0000256" key="7">
    <source>
        <dbReference type="SAM" id="Coils"/>
    </source>
</evidence>
<dbReference type="Gene3D" id="3.60.10.10">
    <property type="entry name" value="Endonuclease/exonuclease/phosphatase"/>
    <property type="match status" value="1"/>
</dbReference>
<evidence type="ECO:0000256" key="3">
    <source>
        <dbReference type="ARBA" id="ARBA00022618"/>
    </source>
</evidence>
<dbReference type="InterPro" id="IPR036691">
    <property type="entry name" value="Endo/exonu/phosph_ase_sf"/>
</dbReference>
<dbReference type="AlphaFoldDB" id="A0AAW1WXX5"/>
<name>A0AAW1WXX5_RUBAR</name>
<keyword evidence="7" id="KW-0175">Coiled coil</keyword>
<keyword evidence="4" id="KW-0498">Mitosis</keyword>
<evidence type="ECO:0000256" key="2">
    <source>
        <dbReference type="ARBA" id="ARBA00008029"/>
    </source>
</evidence>
<sequence length="690" mass="79944">MRLFNKFLQDTNLRDPNLLNAEFTWSNLREEAVCCKLDRFFYSSDWEELFPNARQKALARVTSDHCPVELDTTKLKWGPCPFRFDNSWLNHPDLKEKFKEWWKHEEFQGWEGFKLMKKLKFIKEKVKHWSKEEFGDLGKTKEELEAKVKGLDLEEGRGGLDDTKRRERETLLLQFEGLVFKEEVSWRQRAKVQWAREGDGNTRLFHKIVNGRRKRNSIEKLELEGGVITEDQEAIEQELVNFFTKLYSSNMEEAEVRAARKLKSSHEDVNLLKEKLLEEKGRRERAESELSKLQEFHTSMKKLEDELTSWKLMTKDIPGISCCDDIPVKFGALQKEVIDSTKKEGEATARLKQLEVALDAALIGKQNAETEAELMREKLEVTKSGVNRIELMVSMVTEERDKLRNDINEFKRAKSDGVGDEATSRSLLQELESSLAKKEGYIKELDCALFEQKQVNSSQHEEIKSLNDRLKTEARKVKSLEREGDQLRSEISLLESKLGHGDFSAANTKVLRMVNTLTVDNEAKQTIEALRTELQKTKEKLQAVEELKSQSGEAGRLVDSDISGKIVQLKEQIATLEKREERYKTVFADRISVFRRACCELFGYKIVMDEHQRPNGIPVTCFTLQSIYAQSDDEKLEFEYESGTTNILANDYTSQREISQQVEIFIRKLNSIPAFTANLTVESFNRRTLS</sequence>
<reference evidence="8 9" key="1">
    <citation type="journal article" date="2023" name="G3 (Bethesda)">
        <title>A chromosome-length genome assembly and annotation of blackberry (Rubus argutus, cv. 'Hillquist').</title>
        <authorList>
            <person name="Bruna T."/>
            <person name="Aryal R."/>
            <person name="Dudchenko O."/>
            <person name="Sargent D.J."/>
            <person name="Mead D."/>
            <person name="Buti M."/>
            <person name="Cavallini A."/>
            <person name="Hytonen T."/>
            <person name="Andres J."/>
            <person name="Pham M."/>
            <person name="Weisz D."/>
            <person name="Mascagni F."/>
            <person name="Usai G."/>
            <person name="Natali L."/>
            <person name="Bassil N."/>
            <person name="Fernandez G.E."/>
            <person name="Lomsadze A."/>
            <person name="Armour M."/>
            <person name="Olukolu B."/>
            <person name="Poorten T."/>
            <person name="Britton C."/>
            <person name="Davik J."/>
            <person name="Ashrafi H."/>
            <person name="Aiden E.L."/>
            <person name="Borodovsky M."/>
            <person name="Worthington M."/>
        </authorList>
    </citation>
    <scope>NUCLEOTIDE SEQUENCE [LARGE SCALE GENOMIC DNA]</scope>
    <source>
        <strain evidence="8">PI 553951</strain>
    </source>
</reference>
<dbReference type="SUPFAM" id="SSF75704">
    <property type="entry name" value="Mitotic arrest deficient-like 1, Mad1"/>
    <property type="match status" value="1"/>
</dbReference>
<dbReference type="GO" id="GO:0000776">
    <property type="term" value="C:kinetochore"/>
    <property type="evidence" value="ECO:0007669"/>
    <property type="project" value="TreeGrafter"/>
</dbReference>
<comment type="similarity">
    <text evidence="2">Belongs to the MAD1 family.</text>
</comment>
<keyword evidence="5" id="KW-0539">Nucleus</keyword>
<dbReference type="Gene3D" id="6.10.250.90">
    <property type="match status" value="1"/>
</dbReference>
<dbReference type="SUPFAM" id="SSF56219">
    <property type="entry name" value="DNase I-like"/>
    <property type="match status" value="1"/>
</dbReference>
<dbReference type="Proteomes" id="UP001457282">
    <property type="component" value="Unassembled WGS sequence"/>
</dbReference>
<comment type="subcellular location">
    <subcellularLocation>
        <location evidence="1">Nucleus</location>
    </subcellularLocation>
</comment>
<dbReference type="Gene3D" id="3.30.457.60">
    <property type="match status" value="1"/>
</dbReference>
<evidence type="ECO:0000313" key="9">
    <source>
        <dbReference type="Proteomes" id="UP001457282"/>
    </source>
</evidence>
<dbReference type="EMBL" id="JBEDUW010000005">
    <property type="protein sequence ID" value="KAK9928848.1"/>
    <property type="molecule type" value="Genomic_DNA"/>
</dbReference>
<evidence type="ECO:0000256" key="6">
    <source>
        <dbReference type="ARBA" id="ARBA00023306"/>
    </source>
</evidence>
<dbReference type="FunFam" id="3.30.457.60:FF:000004">
    <property type="entry name" value="Mitotic spindle checkpoint protein MAD1"/>
    <property type="match status" value="1"/>
</dbReference>
<dbReference type="GO" id="GO:0051315">
    <property type="term" value="P:attachment of mitotic spindle microtubules to kinetochore"/>
    <property type="evidence" value="ECO:0007669"/>
    <property type="project" value="TreeGrafter"/>
</dbReference>
<gene>
    <name evidence="8" type="ORF">M0R45_025967</name>
</gene>
<dbReference type="GO" id="GO:0005635">
    <property type="term" value="C:nuclear envelope"/>
    <property type="evidence" value="ECO:0007669"/>
    <property type="project" value="TreeGrafter"/>
</dbReference>
<dbReference type="PANTHER" id="PTHR23168:SF0">
    <property type="entry name" value="MITOTIC SPINDLE ASSEMBLY CHECKPOINT PROTEIN MAD1"/>
    <property type="match status" value="1"/>
</dbReference>
<feature type="coiled-coil region" evidence="7">
    <location>
        <begin position="269"/>
        <end position="306"/>
    </location>
</feature>
<evidence type="ECO:0000256" key="1">
    <source>
        <dbReference type="ARBA" id="ARBA00004123"/>
    </source>
</evidence>
<protein>
    <recommendedName>
        <fullName evidence="10">Mitotic spindle checkpoint protein MAD1</fullName>
    </recommendedName>
</protein>
<dbReference type="GO" id="GO:0072686">
    <property type="term" value="C:mitotic spindle"/>
    <property type="evidence" value="ECO:0007669"/>
    <property type="project" value="TreeGrafter"/>
</dbReference>
<feature type="coiled-coil region" evidence="7">
    <location>
        <begin position="463"/>
        <end position="586"/>
    </location>
</feature>
<evidence type="ECO:0000256" key="4">
    <source>
        <dbReference type="ARBA" id="ARBA00022776"/>
    </source>
</evidence>
<comment type="caution">
    <text evidence="8">The sequence shown here is derived from an EMBL/GenBank/DDBJ whole genome shotgun (WGS) entry which is preliminary data.</text>
</comment>
<dbReference type="InterPro" id="IPR008672">
    <property type="entry name" value="Mad1"/>
</dbReference>
<organism evidence="8 9">
    <name type="scientific">Rubus argutus</name>
    <name type="common">Southern blackberry</name>
    <dbReference type="NCBI Taxonomy" id="59490"/>
    <lineage>
        <taxon>Eukaryota</taxon>
        <taxon>Viridiplantae</taxon>
        <taxon>Streptophyta</taxon>
        <taxon>Embryophyta</taxon>
        <taxon>Tracheophyta</taxon>
        <taxon>Spermatophyta</taxon>
        <taxon>Magnoliopsida</taxon>
        <taxon>eudicotyledons</taxon>
        <taxon>Gunneridae</taxon>
        <taxon>Pentapetalae</taxon>
        <taxon>rosids</taxon>
        <taxon>fabids</taxon>
        <taxon>Rosales</taxon>
        <taxon>Rosaceae</taxon>
        <taxon>Rosoideae</taxon>
        <taxon>Rosoideae incertae sedis</taxon>
        <taxon>Rubus</taxon>
    </lineage>
</organism>